<evidence type="ECO:0000313" key="8">
    <source>
        <dbReference type="Proteomes" id="UP000001962"/>
    </source>
</evidence>
<evidence type="ECO:0000259" key="6">
    <source>
        <dbReference type="PROSITE" id="PS50801"/>
    </source>
</evidence>
<dbReference type="HOGENOM" id="CLU_003182_13_2_6"/>
<evidence type="ECO:0000256" key="1">
    <source>
        <dbReference type="ARBA" id="ARBA00004141"/>
    </source>
</evidence>
<dbReference type="InterPro" id="IPR036513">
    <property type="entry name" value="STAS_dom_sf"/>
</dbReference>
<proteinExistence type="predicted"/>
<keyword evidence="4 5" id="KW-0472">Membrane</keyword>
<dbReference type="GO" id="GO:0055085">
    <property type="term" value="P:transmembrane transport"/>
    <property type="evidence" value="ECO:0007669"/>
    <property type="project" value="InterPro"/>
</dbReference>
<dbReference type="EMBL" id="CP000453">
    <property type="protein sequence ID" value="ABI57014.1"/>
    <property type="molecule type" value="Genomic_DNA"/>
</dbReference>
<dbReference type="InterPro" id="IPR002645">
    <property type="entry name" value="STAS_dom"/>
</dbReference>
<evidence type="ECO:0000256" key="3">
    <source>
        <dbReference type="ARBA" id="ARBA00022989"/>
    </source>
</evidence>
<dbReference type="InterPro" id="IPR011547">
    <property type="entry name" value="SLC26A/SulP_dom"/>
</dbReference>
<dbReference type="GO" id="GO:0016020">
    <property type="term" value="C:membrane"/>
    <property type="evidence" value="ECO:0007669"/>
    <property type="project" value="UniProtKB-SubCell"/>
</dbReference>
<feature type="domain" description="STAS" evidence="6">
    <location>
        <begin position="437"/>
        <end position="551"/>
    </location>
</feature>
<dbReference type="AlphaFoldDB" id="Q0A823"/>
<dbReference type="Pfam" id="PF01740">
    <property type="entry name" value="STAS"/>
    <property type="match status" value="1"/>
</dbReference>
<feature type="transmembrane region" description="Helical" evidence="5">
    <location>
        <begin position="98"/>
        <end position="119"/>
    </location>
</feature>
<dbReference type="OrthoDB" id="9769739at2"/>
<dbReference type="Pfam" id="PF00916">
    <property type="entry name" value="Sulfate_transp"/>
    <property type="match status" value="1"/>
</dbReference>
<accession>Q0A823</accession>
<keyword evidence="3 5" id="KW-1133">Transmembrane helix</keyword>
<evidence type="ECO:0000313" key="7">
    <source>
        <dbReference type="EMBL" id="ABI57014.1"/>
    </source>
</evidence>
<feature type="transmembrane region" description="Helical" evidence="5">
    <location>
        <begin position="177"/>
        <end position="195"/>
    </location>
</feature>
<sequence>MLKRLLPFLAWPRPTADTLKADLLAGVTVALVLVPQSMAYATLAGMPPYYGLYAAFLPVIVAALWGSSPQLATGPVAVVALLTAAALAPLAEAGSGEFITLAIALAFMVGVIQLLLGAFRLGTLVNFISHPVIIGFTNAAAIVIVLSQLGSLLGLSMDRSGSFLLGVLDLLQRVPQAHGPTVLMGLAAIAMMVGCKRWLPRIPGVLLAVAVLTPVSLWLDFEGMGGAVVGGIPEGLPTLGIPELGVTTVTTLMTTALVIALVAFMEAISIAKAIATRTRDRIDPNQELIGQGLGNLVGSFSSAFPVSGSFSRSAVNYNAGARTGLSSVITGLLVALTLLFLTPLLYHLPLAVLAAIIMMAVLGLVNVKAVRHAWQAKRDDGIAAVVTFSATLIFAPHLDYGILLGAGLAIVLYLLRTMKPRVVLLARHPDGTLRDAEYFDLPRSPYIAAVRFDGDLYFANVGYFEDAILDARARHPEARFVLVVANGINQIDASGEETLHKLAENLHASGSTLVLAGLKLPLQELLERTGLKEVIGDENIYRNERHALAAIYQRMDVPGFDPARCPLNPEPAGEAGIADSAAER</sequence>
<feature type="transmembrane region" description="Helical" evidence="5">
    <location>
        <begin position="131"/>
        <end position="157"/>
    </location>
</feature>
<dbReference type="KEGG" id="aeh:Mlg_1668"/>
<keyword evidence="8" id="KW-1185">Reference proteome</keyword>
<name>Q0A823_ALKEH</name>
<feature type="transmembrane region" description="Helical" evidence="5">
    <location>
        <begin position="73"/>
        <end position="92"/>
    </location>
</feature>
<comment type="subcellular location">
    <subcellularLocation>
        <location evidence="1">Membrane</location>
        <topology evidence="1">Multi-pass membrane protein</topology>
    </subcellularLocation>
</comment>
<feature type="transmembrane region" description="Helical" evidence="5">
    <location>
        <begin position="319"/>
        <end position="340"/>
    </location>
</feature>
<feature type="transmembrane region" description="Helical" evidence="5">
    <location>
        <begin position="252"/>
        <end position="271"/>
    </location>
</feature>
<evidence type="ECO:0000256" key="4">
    <source>
        <dbReference type="ARBA" id="ARBA00023136"/>
    </source>
</evidence>
<organism evidence="7 8">
    <name type="scientific">Alkalilimnicola ehrlichii (strain ATCC BAA-1101 / DSM 17681 / MLHE-1)</name>
    <dbReference type="NCBI Taxonomy" id="187272"/>
    <lineage>
        <taxon>Bacteria</taxon>
        <taxon>Pseudomonadati</taxon>
        <taxon>Pseudomonadota</taxon>
        <taxon>Gammaproteobacteria</taxon>
        <taxon>Chromatiales</taxon>
        <taxon>Ectothiorhodospiraceae</taxon>
        <taxon>Alkalilimnicola</taxon>
    </lineage>
</organism>
<protein>
    <submittedName>
        <fullName evidence="7">Sulfate transporter</fullName>
    </submittedName>
</protein>
<dbReference type="InterPro" id="IPR001902">
    <property type="entry name" value="SLC26A/SulP_fam"/>
</dbReference>
<dbReference type="Gene3D" id="3.30.750.24">
    <property type="entry name" value="STAS domain"/>
    <property type="match status" value="1"/>
</dbReference>
<feature type="transmembrane region" description="Helical" evidence="5">
    <location>
        <begin position="49"/>
        <end position="66"/>
    </location>
</feature>
<dbReference type="Proteomes" id="UP000001962">
    <property type="component" value="Chromosome"/>
</dbReference>
<dbReference type="eggNOG" id="COG0659">
    <property type="taxonomic scope" value="Bacteria"/>
</dbReference>
<feature type="transmembrane region" description="Helical" evidence="5">
    <location>
        <begin position="202"/>
        <end position="219"/>
    </location>
</feature>
<dbReference type="RefSeq" id="WP_011629408.1">
    <property type="nucleotide sequence ID" value="NC_008340.1"/>
</dbReference>
<gene>
    <name evidence="7" type="ordered locus">Mlg_1668</name>
</gene>
<dbReference type="PROSITE" id="PS50801">
    <property type="entry name" value="STAS"/>
    <property type="match status" value="1"/>
</dbReference>
<feature type="transmembrane region" description="Helical" evidence="5">
    <location>
        <begin position="346"/>
        <end position="367"/>
    </location>
</feature>
<dbReference type="PANTHER" id="PTHR11814">
    <property type="entry name" value="SULFATE TRANSPORTER"/>
    <property type="match status" value="1"/>
</dbReference>
<dbReference type="CDD" id="cd07042">
    <property type="entry name" value="STAS_SulP_like_sulfate_transporter"/>
    <property type="match status" value="1"/>
</dbReference>
<keyword evidence="2 5" id="KW-0812">Transmembrane</keyword>
<dbReference type="SUPFAM" id="SSF52091">
    <property type="entry name" value="SpoIIaa-like"/>
    <property type="match status" value="1"/>
</dbReference>
<evidence type="ECO:0000256" key="2">
    <source>
        <dbReference type="ARBA" id="ARBA00022692"/>
    </source>
</evidence>
<dbReference type="NCBIfam" id="TIGR00815">
    <property type="entry name" value="sulP"/>
    <property type="match status" value="1"/>
</dbReference>
<reference evidence="8" key="1">
    <citation type="submission" date="2006-08" db="EMBL/GenBank/DDBJ databases">
        <title>Complete sequence of Alkalilimnicola ehrilichei MLHE-1.</title>
        <authorList>
            <person name="Copeland A."/>
            <person name="Lucas S."/>
            <person name="Lapidus A."/>
            <person name="Barry K."/>
            <person name="Detter J.C."/>
            <person name="Glavina del Rio T."/>
            <person name="Hammon N."/>
            <person name="Israni S."/>
            <person name="Dalin E."/>
            <person name="Tice H."/>
            <person name="Pitluck S."/>
            <person name="Sims D."/>
            <person name="Brettin T."/>
            <person name="Bruce D."/>
            <person name="Han C."/>
            <person name="Tapia R."/>
            <person name="Gilna P."/>
            <person name="Schmutz J."/>
            <person name="Larimer F."/>
            <person name="Land M."/>
            <person name="Hauser L."/>
            <person name="Kyrpides N."/>
            <person name="Mikhailova N."/>
            <person name="Oremland R.S."/>
            <person name="Hoeft S.E."/>
            <person name="Switzer-Blum J."/>
            <person name="Kulp T."/>
            <person name="King G."/>
            <person name="Tabita R."/>
            <person name="Witte B."/>
            <person name="Santini J.M."/>
            <person name="Basu P."/>
            <person name="Hollibaugh J.T."/>
            <person name="Xie G."/>
            <person name="Stolz J.F."/>
            <person name="Richardson P."/>
        </authorList>
    </citation>
    <scope>NUCLEOTIDE SEQUENCE [LARGE SCALE GENOMIC DNA]</scope>
    <source>
        <strain evidence="8">ATCC BAA-1101 / DSM 17681 / MLHE-1</strain>
    </source>
</reference>
<evidence type="ECO:0000256" key="5">
    <source>
        <dbReference type="SAM" id="Phobius"/>
    </source>
</evidence>